<evidence type="ECO:0000313" key="1">
    <source>
        <dbReference type="EMBL" id="KAJ7614396.1"/>
    </source>
</evidence>
<comment type="caution">
    <text evidence="1">The sequence shown here is derived from an EMBL/GenBank/DDBJ whole genome shotgun (WGS) entry which is preliminary data.</text>
</comment>
<proteinExistence type="predicted"/>
<protein>
    <submittedName>
        <fullName evidence="1">Uncharacterized protein</fullName>
    </submittedName>
</protein>
<evidence type="ECO:0000313" key="2">
    <source>
        <dbReference type="Proteomes" id="UP001221142"/>
    </source>
</evidence>
<dbReference type="Proteomes" id="UP001221142">
    <property type="component" value="Unassembled WGS sequence"/>
</dbReference>
<organism evidence="1 2">
    <name type="scientific">Roridomyces roridus</name>
    <dbReference type="NCBI Taxonomy" id="1738132"/>
    <lineage>
        <taxon>Eukaryota</taxon>
        <taxon>Fungi</taxon>
        <taxon>Dikarya</taxon>
        <taxon>Basidiomycota</taxon>
        <taxon>Agaricomycotina</taxon>
        <taxon>Agaricomycetes</taxon>
        <taxon>Agaricomycetidae</taxon>
        <taxon>Agaricales</taxon>
        <taxon>Marasmiineae</taxon>
        <taxon>Mycenaceae</taxon>
        <taxon>Roridomyces</taxon>
    </lineage>
</organism>
<keyword evidence="2" id="KW-1185">Reference proteome</keyword>
<gene>
    <name evidence="1" type="ORF">FB45DRAFT_253917</name>
</gene>
<sequence>MLYSLDIHGILDLLLLKWDVLVPLTKVSGADSVDMKAILRFLDDPDKCGPLYMPREEIRRFAVLQWIRRLKDTVLQRNFTAFNFARAHKSGISLLCRCNPDAELLDALKDLDLAQACSIFKPDTEYHLHQHQHGLVQLRYLDAILGWIRAAPSPPPDLIHSWEQQQQAMQQCHARLQSEMHPDDPLQVDSDLGFEIFSFRL</sequence>
<reference evidence="1" key="1">
    <citation type="submission" date="2023-03" db="EMBL/GenBank/DDBJ databases">
        <title>Massive genome expansion in bonnet fungi (Mycena s.s.) driven by repeated elements and novel gene families across ecological guilds.</title>
        <authorList>
            <consortium name="Lawrence Berkeley National Laboratory"/>
            <person name="Harder C.B."/>
            <person name="Miyauchi S."/>
            <person name="Viragh M."/>
            <person name="Kuo A."/>
            <person name="Thoen E."/>
            <person name="Andreopoulos B."/>
            <person name="Lu D."/>
            <person name="Skrede I."/>
            <person name="Drula E."/>
            <person name="Henrissat B."/>
            <person name="Morin E."/>
            <person name="Kohler A."/>
            <person name="Barry K."/>
            <person name="LaButti K."/>
            <person name="Morin E."/>
            <person name="Salamov A."/>
            <person name="Lipzen A."/>
            <person name="Mereny Z."/>
            <person name="Hegedus B."/>
            <person name="Baldrian P."/>
            <person name="Stursova M."/>
            <person name="Weitz H."/>
            <person name="Taylor A."/>
            <person name="Grigoriev I.V."/>
            <person name="Nagy L.G."/>
            <person name="Martin F."/>
            <person name="Kauserud H."/>
        </authorList>
    </citation>
    <scope>NUCLEOTIDE SEQUENCE</scope>
    <source>
        <strain evidence="1">9284</strain>
    </source>
</reference>
<dbReference type="EMBL" id="JARKIF010000026">
    <property type="protein sequence ID" value="KAJ7614396.1"/>
    <property type="molecule type" value="Genomic_DNA"/>
</dbReference>
<name>A0AAD7FDT7_9AGAR</name>
<accession>A0AAD7FDT7</accession>
<dbReference type="AlphaFoldDB" id="A0AAD7FDT7"/>